<reference evidence="8" key="1">
    <citation type="submission" date="2021-01" db="EMBL/GenBank/DDBJ databases">
        <authorList>
            <person name="Corre E."/>
            <person name="Pelletier E."/>
            <person name="Niang G."/>
            <person name="Scheremetjew M."/>
            <person name="Finn R."/>
            <person name="Kale V."/>
            <person name="Holt S."/>
            <person name="Cochrane G."/>
            <person name="Meng A."/>
            <person name="Brown T."/>
            <person name="Cohen L."/>
        </authorList>
    </citation>
    <scope>NUCLEOTIDE SEQUENCE</scope>
    <source>
        <strain evidence="8">CCMP1723</strain>
    </source>
</reference>
<evidence type="ECO:0000256" key="7">
    <source>
        <dbReference type="SAM" id="Phobius"/>
    </source>
</evidence>
<gene>
    <name evidence="8" type="ORF">MCOM1403_LOCUS5392</name>
</gene>
<evidence type="ECO:0000256" key="6">
    <source>
        <dbReference type="SAM" id="MobiDB-lite"/>
    </source>
</evidence>
<evidence type="ECO:0000256" key="2">
    <source>
        <dbReference type="ARBA" id="ARBA00022692"/>
    </source>
</evidence>
<dbReference type="AlphaFoldDB" id="A0A7S0ID35"/>
<evidence type="ECO:0000256" key="4">
    <source>
        <dbReference type="ARBA" id="ARBA00023128"/>
    </source>
</evidence>
<organism evidence="8">
    <name type="scientific">Micromonas pusilla</name>
    <name type="common">Picoplanktonic green alga</name>
    <name type="synonym">Chromulina pusilla</name>
    <dbReference type="NCBI Taxonomy" id="38833"/>
    <lineage>
        <taxon>Eukaryota</taxon>
        <taxon>Viridiplantae</taxon>
        <taxon>Chlorophyta</taxon>
        <taxon>Mamiellophyceae</taxon>
        <taxon>Mamiellales</taxon>
        <taxon>Mamiellaceae</taxon>
        <taxon>Micromonas</taxon>
    </lineage>
</organism>
<evidence type="ECO:0000256" key="1">
    <source>
        <dbReference type="ARBA" id="ARBA00004225"/>
    </source>
</evidence>
<keyword evidence="5 7" id="KW-0472">Membrane</keyword>
<feature type="transmembrane region" description="Helical" evidence="7">
    <location>
        <begin position="224"/>
        <end position="242"/>
    </location>
</feature>
<dbReference type="PANTHER" id="PTHR28234">
    <property type="entry name" value="NUCLEAR CONTROL OF ATPASE PROTEIN 2"/>
    <property type="match status" value="1"/>
</dbReference>
<dbReference type="InterPro" id="IPR013946">
    <property type="entry name" value="NCA2-like"/>
</dbReference>
<evidence type="ECO:0000256" key="3">
    <source>
        <dbReference type="ARBA" id="ARBA00022989"/>
    </source>
</evidence>
<dbReference type="EMBL" id="HBEQ01006807">
    <property type="protein sequence ID" value="CAD8517966.1"/>
    <property type="molecule type" value="Transcribed_RNA"/>
</dbReference>
<protein>
    <recommendedName>
        <fullName evidence="9">Nuclear control of ATP synthase 2</fullName>
    </recommendedName>
</protein>
<evidence type="ECO:0008006" key="9">
    <source>
        <dbReference type="Google" id="ProtNLM"/>
    </source>
</evidence>
<comment type="subcellular location">
    <subcellularLocation>
        <location evidence="1">Mitochondrion membrane</location>
        <topology evidence="1">Multi-pass membrane protein</topology>
    </subcellularLocation>
</comment>
<keyword evidence="4" id="KW-0496">Mitochondrion</keyword>
<evidence type="ECO:0000256" key="5">
    <source>
        <dbReference type="ARBA" id="ARBA00023136"/>
    </source>
</evidence>
<sequence length="536" mass="59944">MCCREKDDITPCTDCRHFFEELRFGVEDTLSLFASIIRRTKSEQRRRLQASPHHCIDTKVRALSTIQFNLASAVGEVHRHAGLVAAAWGNSNSERFEAGFLQRTLHESLEGLLKTMQTVIQSKSSVPSNSQHATQQDRLPGSQSPLSKAVNTEFSRKQHFSSKLGDGRPANLPFLKNSKSNIQDGIDDIWQLVYLLECEGSRASSSAKSILAANTKPGKWKRRWILYSMLASAVGVLSYYTIRNSRLCGSDNLENMMQNIFSAISRFWNTHAAIPLKEIRAELSIAFEQSKDVVGVQQLESSKASLDRMLTQYTAQATKPGYSAALYRAYRAVGGGSSDEGSSEQPDPFALVTARVEEELKSPLQNMLGGDLMQLLLIQTQVMKVDMESALMQMDQIMRANRLNFSLMACMPAVLVGSSFFSIASTSIGTRNYRTRTQSREDMRMLLGEAERALAELTYSRNKSFASGMLLYALNTLFQSVQKHRNCFSPAEWRAVRLDIMTMSDNEVPVESKLNAVARLARVKAFVPEPHRVPQI</sequence>
<dbReference type="Pfam" id="PF08637">
    <property type="entry name" value="NCA2"/>
    <property type="match status" value="1"/>
</dbReference>
<evidence type="ECO:0000313" key="8">
    <source>
        <dbReference type="EMBL" id="CAD8517966.1"/>
    </source>
</evidence>
<feature type="region of interest" description="Disordered" evidence="6">
    <location>
        <begin position="121"/>
        <end position="148"/>
    </location>
</feature>
<proteinExistence type="predicted"/>
<keyword evidence="2 7" id="KW-0812">Transmembrane</keyword>
<accession>A0A7S0ID35</accession>
<name>A0A7S0ID35_MICPS</name>
<dbReference type="PANTHER" id="PTHR28234:SF1">
    <property type="entry name" value="NUCLEAR CONTROL OF ATPASE PROTEIN 2"/>
    <property type="match status" value="1"/>
</dbReference>
<dbReference type="GO" id="GO:0005741">
    <property type="term" value="C:mitochondrial outer membrane"/>
    <property type="evidence" value="ECO:0007669"/>
    <property type="project" value="TreeGrafter"/>
</dbReference>
<keyword evidence="3 7" id="KW-1133">Transmembrane helix</keyword>